<accession>A0A062VFA4</accession>
<dbReference type="STRING" id="1280954.HPO_11169"/>
<name>A0A062VFA4_9PROT</name>
<keyword evidence="2" id="KW-1185">Reference proteome</keyword>
<evidence type="ECO:0000313" key="2">
    <source>
        <dbReference type="Proteomes" id="UP000027100"/>
    </source>
</evidence>
<reference evidence="1 2" key="1">
    <citation type="journal article" date="2014" name="Antonie Van Leeuwenhoek">
        <title>Hyphomonas beringensis sp. nov. and Hyphomonas chukchiensis sp. nov., isolated from surface seawater of the Bering Sea and Chukchi Sea.</title>
        <authorList>
            <person name="Li C."/>
            <person name="Lai Q."/>
            <person name="Li G."/>
            <person name="Dong C."/>
            <person name="Wang J."/>
            <person name="Liao Y."/>
            <person name="Shao Z."/>
        </authorList>
    </citation>
    <scope>NUCLEOTIDE SEQUENCE [LARGE SCALE GENOMIC DNA]</scope>
    <source>
        <strain evidence="1 2">PS728</strain>
    </source>
</reference>
<organism evidence="1 2">
    <name type="scientific">Hyphomonas polymorpha PS728</name>
    <dbReference type="NCBI Taxonomy" id="1280954"/>
    <lineage>
        <taxon>Bacteria</taxon>
        <taxon>Pseudomonadati</taxon>
        <taxon>Pseudomonadota</taxon>
        <taxon>Alphaproteobacteria</taxon>
        <taxon>Hyphomonadales</taxon>
        <taxon>Hyphomonadaceae</taxon>
        <taxon>Hyphomonas</taxon>
    </lineage>
</organism>
<dbReference type="PATRIC" id="fig|1280954.3.peg.2263"/>
<comment type="caution">
    <text evidence="1">The sequence shown here is derived from an EMBL/GenBank/DDBJ whole genome shotgun (WGS) entry which is preliminary data.</text>
</comment>
<protein>
    <recommendedName>
        <fullName evidence="3">PilZ domain-containing protein</fullName>
    </recommendedName>
</protein>
<dbReference type="Proteomes" id="UP000027100">
    <property type="component" value="Unassembled WGS sequence"/>
</dbReference>
<evidence type="ECO:0008006" key="3">
    <source>
        <dbReference type="Google" id="ProtNLM"/>
    </source>
</evidence>
<dbReference type="EMBL" id="ARYM01000012">
    <property type="protein sequence ID" value="KCZ98159.1"/>
    <property type="molecule type" value="Genomic_DNA"/>
</dbReference>
<dbReference type="AlphaFoldDB" id="A0A062VFA4"/>
<gene>
    <name evidence="1" type="ORF">HPO_11169</name>
</gene>
<evidence type="ECO:0000313" key="1">
    <source>
        <dbReference type="EMBL" id="KCZ98159.1"/>
    </source>
</evidence>
<dbReference type="SUPFAM" id="SSF141371">
    <property type="entry name" value="PilZ domain-like"/>
    <property type="match status" value="1"/>
</dbReference>
<proteinExistence type="predicted"/>
<dbReference type="RefSeq" id="WP_035598571.1">
    <property type="nucleotide sequence ID" value="NZ_ARYM01000012.1"/>
</dbReference>
<sequence>MVFGKKPGTPISAERLSAALRTNAPADQAKFIRRAPRADRQSTWAPCVLVWEPKGREEGVCIDISETGARIRFRNKVMIPGKFFFVSAKLGINTPAEFIRQDGHDIAIRFTS</sequence>
<dbReference type="OrthoDB" id="7634788at2"/>